<evidence type="ECO:0000313" key="3">
    <source>
        <dbReference type="EMBL" id="QEN04950.1"/>
    </source>
</evidence>
<gene>
    <name evidence="3" type="ORF">EW093_09595</name>
</gene>
<accession>A0A5C1QD05</accession>
<dbReference type="Proteomes" id="UP000323824">
    <property type="component" value="Chromosome"/>
</dbReference>
<dbReference type="InterPro" id="IPR000297">
    <property type="entry name" value="PPIase_PpiC"/>
</dbReference>
<dbReference type="InterPro" id="IPR027304">
    <property type="entry name" value="Trigger_fact/SurA_dom_sf"/>
</dbReference>
<keyword evidence="4" id="KW-1185">Reference proteome</keyword>
<dbReference type="PANTHER" id="PTHR47245:SF2">
    <property type="entry name" value="PEPTIDYL-PROLYL CIS-TRANS ISOMERASE HP_0175-RELATED"/>
    <property type="match status" value="1"/>
</dbReference>
<dbReference type="KEGG" id="sper:EW093_09595"/>
<evidence type="ECO:0000313" key="4">
    <source>
        <dbReference type="Proteomes" id="UP000323824"/>
    </source>
</evidence>
<dbReference type="PROSITE" id="PS50198">
    <property type="entry name" value="PPIC_PPIASE_2"/>
    <property type="match status" value="1"/>
</dbReference>
<dbReference type="OrthoDB" id="14196at2"/>
<sequence length="276" mass="31198">MIKVNNQELSKNEFQGACYNYMSHTRKNELTAEDKLIVANQLVDTFLLLTEGKKGDFLPTDEEVEDNFKKLISQFPSEEQFENTLKEMGDTKATVKERLRDDIILKSYIEGEFYSQISVSDEDVKNFYTENEDKFVSQDQVKASHILVKEEADINDISNKLKSGESFEEMAKEHSECPSGQNGGDLGFFGKGKMVPEFETAAFSMKLDEVSEPFKTDFGFHILKVTGKNDGGKQSFEDVSAGIRRHLEQVQAQAKISKKITELRAGAKIEIESDSL</sequence>
<dbReference type="InterPro" id="IPR046357">
    <property type="entry name" value="PPIase_dom_sf"/>
</dbReference>
<dbReference type="InterPro" id="IPR050245">
    <property type="entry name" value="PrsA_foldase"/>
</dbReference>
<reference evidence="3 4" key="1">
    <citation type="submission" date="2019-02" db="EMBL/GenBank/DDBJ databases">
        <authorList>
            <person name="Fomenkov A."/>
            <person name="Dubinina G."/>
            <person name="Grabovich M."/>
            <person name="Vincze T."/>
            <person name="Roberts R.J."/>
        </authorList>
    </citation>
    <scope>NUCLEOTIDE SEQUENCE [LARGE SCALE GENOMIC DNA]</scope>
    <source>
        <strain evidence="3 4">P</strain>
    </source>
</reference>
<dbReference type="Gene3D" id="3.10.50.40">
    <property type="match status" value="1"/>
</dbReference>
<dbReference type="Gene3D" id="1.10.4030.10">
    <property type="entry name" value="Porin chaperone SurA, peptide-binding domain"/>
    <property type="match status" value="1"/>
</dbReference>
<feature type="domain" description="PpiC" evidence="2">
    <location>
        <begin position="138"/>
        <end position="227"/>
    </location>
</feature>
<evidence type="ECO:0000259" key="2">
    <source>
        <dbReference type="PROSITE" id="PS50198"/>
    </source>
</evidence>
<evidence type="ECO:0000256" key="1">
    <source>
        <dbReference type="PROSITE-ProRule" id="PRU00278"/>
    </source>
</evidence>
<protein>
    <recommendedName>
        <fullName evidence="2">PpiC domain-containing protein</fullName>
    </recommendedName>
</protein>
<dbReference type="SUPFAM" id="SSF109998">
    <property type="entry name" value="Triger factor/SurA peptide-binding domain-like"/>
    <property type="match status" value="1"/>
</dbReference>
<dbReference type="SUPFAM" id="SSF54534">
    <property type="entry name" value="FKBP-like"/>
    <property type="match status" value="1"/>
</dbReference>
<reference evidence="3 4" key="2">
    <citation type="submission" date="2019-09" db="EMBL/GenBank/DDBJ databases">
        <title>Complete Genome Sequence and Methylome Analysis of free living Spirochaetas.</title>
        <authorList>
            <person name="Leshcheva N."/>
            <person name="Mikheeva N."/>
        </authorList>
    </citation>
    <scope>NUCLEOTIDE SEQUENCE [LARGE SCALE GENOMIC DNA]</scope>
    <source>
        <strain evidence="3 4">P</strain>
    </source>
</reference>
<dbReference type="EMBL" id="CP035807">
    <property type="protein sequence ID" value="QEN04950.1"/>
    <property type="molecule type" value="Genomic_DNA"/>
</dbReference>
<keyword evidence="1" id="KW-0697">Rotamase</keyword>
<dbReference type="PANTHER" id="PTHR47245">
    <property type="entry name" value="PEPTIDYLPROLYL ISOMERASE"/>
    <property type="match status" value="1"/>
</dbReference>
<dbReference type="Pfam" id="PF13624">
    <property type="entry name" value="SurA_N_3"/>
    <property type="match status" value="1"/>
</dbReference>
<dbReference type="RefSeq" id="WP_149568191.1">
    <property type="nucleotide sequence ID" value="NZ_CP035807.1"/>
</dbReference>
<keyword evidence="1" id="KW-0413">Isomerase</keyword>
<dbReference type="GO" id="GO:0003755">
    <property type="term" value="F:peptidyl-prolyl cis-trans isomerase activity"/>
    <property type="evidence" value="ECO:0007669"/>
    <property type="project" value="UniProtKB-KW"/>
</dbReference>
<proteinExistence type="predicted"/>
<dbReference type="AlphaFoldDB" id="A0A5C1QD05"/>
<name>A0A5C1QD05_9SPIO</name>
<dbReference type="Pfam" id="PF00639">
    <property type="entry name" value="Rotamase"/>
    <property type="match status" value="1"/>
</dbReference>
<organism evidence="3 4">
    <name type="scientific">Thiospirochaeta perfilievii</name>
    <dbReference type="NCBI Taxonomy" id="252967"/>
    <lineage>
        <taxon>Bacteria</taxon>
        <taxon>Pseudomonadati</taxon>
        <taxon>Spirochaetota</taxon>
        <taxon>Spirochaetia</taxon>
        <taxon>Spirochaetales</taxon>
        <taxon>Spirochaetaceae</taxon>
        <taxon>Thiospirochaeta</taxon>
    </lineage>
</organism>